<dbReference type="Gene3D" id="2.60.40.2540">
    <property type="match status" value="1"/>
</dbReference>
<evidence type="ECO:0000256" key="2">
    <source>
        <dbReference type="ARBA" id="ARBA00023136"/>
    </source>
</evidence>
<proteinExistence type="predicted"/>
<reference evidence="6 7" key="1">
    <citation type="submission" date="2014-06" db="EMBL/GenBank/DDBJ databases">
        <authorList>
            <person name="Urmite Genomes Urmite Genomes"/>
        </authorList>
    </citation>
    <scope>NUCLEOTIDE SEQUENCE [LARGE SCALE GENOMIC DNA]</scope>
</reference>
<name>A0A078KNV8_9GAMM</name>
<dbReference type="InterPro" id="IPR036737">
    <property type="entry name" value="OmpA-like_sf"/>
</dbReference>
<accession>A0A078KNV8</accession>
<keyword evidence="3" id="KW-0998">Cell outer membrane</keyword>
<dbReference type="Proteomes" id="UP000044071">
    <property type="component" value="Unassembled WGS sequence"/>
</dbReference>
<dbReference type="eggNOG" id="COG2885">
    <property type="taxonomic scope" value="Bacteria"/>
</dbReference>
<dbReference type="PRINTS" id="PR01021">
    <property type="entry name" value="OMPADOMAIN"/>
</dbReference>
<evidence type="ECO:0000313" key="7">
    <source>
        <dbReference type="Proteomes" id="UP000044071"/>
    </source>
</evidence>
<dbReference type="SUPFAM" id="SSF103088">
    <property type="entry name" value="OmpA-like"/>
    <property type="match status" value="1"/>
</dbReference>
<dbReference type="RefSeq" id="WP_043872668.1">
    <property type="nucleotide sequence ID" value="NZ_CCVW01000001.1"/>
</dbReference>
<dbReference type="Pfam" id="PF00691">
    <property type="entry name" value="OmpA"/>
    <property type="match status" value="1"/>
</dbReference>
<dbReference type="PRINTS" id="PR01023">
    <property type="entry name" value="NAFLGMOTY"/>
</dbReference>
<dbReference type="CDD" id="cd07185">
    <property type="entry name" value="OmpA_C-like"/>
    <property type="match status" value="1"/>
</dbReference>
<dbReference type="InterPro" id="IPR006664">
    <property type="entry name" value="OMP_bac"/>
</dbReference>
<dbReference type="PANTHER" id="PTHR30329">
    <property type="entry name" value="STATOR ELEMENT OF FLAGELLAR MOTOR COMPLEX"/>
    <property type="match status" value="1"/>
</dbReference>
<dbReference type="AlphaFoldDB" id="A0A078KNV8"/>
<evidence type="ECO:0000256" key="4">
    <source>
        <dbReference type="PROSITE-ProRule" id="PRU00473"/>
    </source>
</evidence>
<evidence type="ECO:0000259" key="5">
    <source>
        <dbReference type="PROSITE" id="PS51123"/>
    </source>
</evidence>
<evidence type="ECO:0000256" key="1">
    <source>
        <dbReference type="ARBA" id="ARBA00004442"/>
    </source>
</evidence>
<evidence type="ECO:0000313" key="6">
    <source>
        <dbReference type="EMBL" id="CDZ76055.1"/>
    </source>
</evidence>
<dbReference type="Gene3D" id="3.30.1330.60">
    <property type="entry name" value="OmpA-like domain"/>
    <property type="match status" value="1"/>
</dbReference>
<dbReference type="STRING" id="1034943.BN59_00319"/>
<dbReference type="EMBL" id="CCSB01000001">
    <property type="protein sequence ID" value="CDZ76055.1"/>
    <property type="molecule type" value="Genomic_DNA"/>
</dbReference>
<dbReference type="Pfam" id="PF18393">
    <property type="entry name" value="MotY_N"/>
    <property type="match status" value="1"/>
</dbReference>
<protein>
    <submittedName>
        <fullName evidence="6">Root adhesin</fullName>
    </submittedName>
</protein>
<dbReference type="InterPro" id="IPR050330">
    <property type="entry name" value="Bact_OuterMem_StrucFunc"/>
</dbReference>
<evidence type="ECO:0000256" key="3">
    <source>
        <dbReference type="ARBA" id="ARBA00023237"/>
    </source>
</evidence>
<dbReference type="PROSITE" id="PS51123">
    <property type="entry name" value="OMPA_2"/>
    <property type="match status" value="1"/>
</dbReference>
<dbReference type="InterPro" id="IPR041544">
    <property type="entry name" value="MotY_N"/>
</dbReference>
<dbReference type="GO" id="GO:0009279">
    <property type="term" value="C:cell outer membrane"/>
    <property type="evidence" value="ECO:0007669"/>
    <property type="project" value="UniProtKB-SubCell"/>
</dbReference>
<comment type="subcellular location">
    <subcellularLocation>
        <location evidence="1">Cell outer membrane</location>
    </subcellularLocation>
</comment>
<dbReference type="InterPro" id="IPR006665">
    <property type="entry name" value="OmpA-like"/>
</dbReference>
<sequence length="291" mass="32949">MALERCTQWLAKLTIVYSLSINSLHAAVNLNYISPMGTENWHMSGNRLRCGLALTIPNYGIAYFEQYAARPAHFIMSYWQQVQNPRPTAVVAKPPVWKPGGQVFLVAKTSITPGEYALYLPRDPAIKLLNYLAEGYQTSFQYMSEQGFPTSVSLSPIRFQKVYAKYQRCLGALLPFDYESVRESIVLFENNSYELSETAKKQLRKVAEYSHADHSVKRIKIAGYTDDTGRKSYNNAVSEDRAEAVKEYLLDLGVQEEDISITWYGIKNPAAPNDTEAGKAINRRVIIKIIK</sequence>
<organism evidence="6 7">
    <name type="scientific">Legionella massiliensis</name>
    <dbReference type="NCBI Taxonomy" id="1034943"/>
    <lineage>
        <taxon>Bacteria</taxon>
        <taxon>Pseudomonadati</taxon>
        <taxon>Pseudomonadota</taxon>
        <taxon>Gammaproteobacteria</taxon>
        <taxon>Legionellales</taxon>
        <taxon>Legionellaceae</taxon>
        <taxon>Legionella</taxon>
    </lineage>
</organism>
<dbReference type="PANTHER" id="PTHR30329:SF21">
    <property type="entry name" value="LIPOPROTEIN YIAD-RELATED"/>
    <property type="match status" value="1"/>
</dbReference>
<feature type="domain" description="OmpA-like" evidence="5">
    <location>
        <begin position="181"/>
        <end position="291"/>
    </location>
</feature>
<gene>
    <name evidence="6" type="primary">oprF</name>
    <name evidence="6" type="ORF">BN59_00319</name>
</gene>
<keyword evidence="2 4" id="KW-0472">Membrane</keyword>
<keyword evidence="7" id="KW-1185">Reference proteome</keyword>
<dbReference type="OrthoDB" id="6905929at2"/>